<reference evidence="3" key="1">
    <citation type="submission" date="2025-08" db="UniProtKB">
        <authorList>
            <consortium name="RefSeq"/>
        </authorList>
    </citation>
    <scope>IDENTIFICATION</scope>
    <source>
        <strain evidence="3">Airmid</strain>
    </source>
</reference>
<feature type="transmembrane region" description="Helical" evidence="1">
    <location>
        <begin position="85"/>
        <end position="105"/>
    </location>
</feature>
<keyword evidence="1" id="KW-1133">Transmembrane helix</keyword>
<feature type="transmembrane region" description="Helical" evidence="1">
    <location>
        <begin position="228"/>
        <end position="249"/>
    </location>
</feature>
<sequence length="483" mass="58268">MFFDRLEYYHQFEQVLDRNNRKWWICELWLLIIQTGRFLFYVILSFMDESVIRSYCPYDTTAAPLFHYFTHLDDGTSLNLTDCRITSIIFLIFYIFVLHSQYTLFLTDHNSLTWHLLYDISNRNYDHFRDSFIYGKRMNMIKMAIQMLSNNNEHTLNSSSRIINDHRLAKMLKKNRKTFIDKFFIQLMLNINLHKFEKLSLKIFPYAGLMQRIALAMTMLTLHFMDVFLLILVISTTFTLGCLMYFDFIYIHMLNIWPLAIIDCINHLYCGYIFLRNCTLYFNFASISLVFYALQMNSLNRKLKKVFGNHRHMINLRLNYLRQLVWRQFQRRHQHIAYCIMYSGMEIWNGVFFMGIIANIPLNIMCIYNIVFKYNSLNNEFIYLGFIIFQTFVLSTAIVIVSEINFLAHQFKRQLPIMQFCMKEPSIKWQINEFHERLTTTENGFGFYCGRIAIINYHNSFQLLMSYFGFMLIMFKFFFNNNV</sequence>
<keyword evidence="2" id="KW-1185">Reference proteome</keyword>
<gene>
    <name evidence="3" type="primary">LOC113794951</name>
</gene>
<feature type="transmembrane region" description="Helical" evidence="1">
    <location>
        <begin position="461"/>
        <end position="479"/>
    </location>
</feature>
<feature type="transmembrane region" description="Helical" evidence="1">
    <location>
        <begin position="281"/>
        <end position="299"/>
    </location>
</feature>
<dbReference type="OMA" id="FLMINIP"/>
<feature type="transmembrane region" description="Helical" evidence="1">
    <location>
        <begin position="28"/>
        <end position="47"/>
    </location>
</feature>
<keyword evidence="1" id="KW-0472">Membrane</keyword>
<evidence type="ECO:0000256" key="1">
    <source>
        <dbReference type="SAM" id="Phobius"/>
    </source>
</evidence>
<organism evidence="2 3">
    <name type="scientific">Dermatophagoides pteronyssinus</name>
    <name type="common">European house dust mite</name>
    <dbReference type="NCBI Taxonomy" id="6956"/>
    <lineage>
        <taxon>Eukaryota</taxon>
        <taxon>Metazoa</taxon>
        <taxon>Ecdysozoa</taxon>
        <taxon>Arthropoda</taxon>
        <taxon>Chelicerata</taxon>
        <taxon>Arachnida</taxon>
        <taxon>Acari</taxon>
        <taxon>Acariformes</taxon>
        <taxon>Sarcoptiformes</taxon>
        <taxon>Astigmata</taxon>
        <taxon>Psoroptidia</taxon>
        <taxon>Analgoidea</taxon>
        <taxon>Pyroglyphidae</taxon>
        <taxon>Dermatophagoidinae</taxon>
        <taxon>Dermatophagoides</taxon>
    </lineage>
</organism>
<dbReference type="Proteomes" id="UP000515146">
    <property type="component" value="Unplaced"/>
</dbReference>
<dbReference type="InParanoid" id="A0A6P6Y615"/>
<protein>
    <submittedName>
        <fullName evidence="3">Uncharacterized protein LOC113794951</fullName>
    </submittedName>
</protein>
<dbReference type="RefSeq" id="XP_027200917.1">
    <property type="nucleotide sequence ID" value="XM_027345116.1"/>
</dbReference>
<dbReference type="AlphaFoldDB" id="A0A6P6Y615"/>
<evidence type="ECO:0000313" key="3">
    <source>
        <dbReference type="RefSeq" id="XP_027200917.1"/>
    </source>
</evidence>
<dbReference type="OrthoDB" id="6524391at2759"/>
<dbReference type="KEGG" id="dpte:113794951"/>
<keyword evidence="1" id="KW-0812">Transmembrane</keyword>
<feature type="transmembrane region" description="Helical" evidence="1">
    <location>
        <begin position="351"/>
        <end position="371"/>
    </location>
</feature>
<accession>A0A6P6Y615</accession>
<feature type="transmembrane region" description="Helical" evidence="1">
    <location>
        <begin position="383"/>
        <end position="408"/>
    </location>
</feature>
<proteinExistence type="predicted"/>
<evidence type="ECO:0000313" key="2">
    <source>
        <dbReference type="Proteomes" id="UP000515146"/>
    </source>
</evidence>
<name>A0A6P6Y615_DERPT</name>